<dbReference type="OrthoDB" id="2353562at2"/>
<organism evidence="1 2">
    <name type="scientific">Brevibacillus laterosporus</name>
    <name type="common">Bacillus laterosporus</name>
    <dbReference type="NCBI Taxonomy" id="1465"/>
    <lineage>
        <taxon>Bacteria</taxon>
        <taxon>Bacillati</taxon>
        <taxon>Bacillota</taxon>
        <taxon>Bacilli</taxon>
        <taxon>Bacillales</taxon>
        <taxon>Paenibacillaceae</taxon>
        <taxon>Brevibacillus</taxon>
    </lineage>
</organism>
<evidence type="ECO:0000313" key="1">
    <source>
        <dbReference type="EMBL" id="QDX94853.1"/>
    </source>
</evidence>
<keyword evidence="2" id="KW-1185">Reference proteome</keyword>
<name>A0A518VCY1_BRELA</name>
<accession>A0A518VCY1</accession>
<dbReference type="AlphaFoldDB" id="A0A518VCY1"/>
<protein>
    <submittedName>
        <fullName evidence="1">Uncharacterized protein</fullName>
    </submittedName>
</protein>
<reference evidence="1 2" key="1">
    <citation type="submission" date="2018-11" db="EMBL/GenBank/DDBJ databases">
        <title>Phylogenetic determinants of toxin gene distribution in genomes of Brevibacillus laterosporus.</title>
        <authorList>
            <person name="Glare T.R."/>
            <person name="Durrant A."/>
            <person name="Berry C."/>
            <person name="Palma L."/>
            <person name="Ormskirk M."/>
            <person name="Cox M.O."/>
        </authorList>
    </citation>
    <scope>NUCLEOTIDE SEQUENCE [LARGE SCALE GENOMIC DNA]</scope>
    <source>
        <strain evidence="1 2">1821L</strain>
    </source>
</reference>
<dbReference type="Proteomes" id="UP000319432">
    <property type="component" value="Chromosome"/>
</dbReference>
<gene>
    <name evidence="1" type="ORF">EEL30_22740</name>
</gene>
<evidence type="ECO:0000313" key="2">
    <source>
        <dbReference type="Proteomes" id="UP000319432"/>
    </source>
</evidence>
<dbReference type="EMBL" id="CP033464">
    <property type="protein sequence ID" value="QDX94853.1"/>
    <property type="molecule type" value="Genomic_DNA"/>
</dbReference>
<sequence length="69" mass="8185">MPLGEAEEWAHSIANEIYGRNYEDYITPDYKIAYVLSFRLAEVSKFRVYTKKDLANDDTFVYKIWVTLI</sequence>
<proteinExistence type="predicted"/>